<feature type="region of interest" description="Disordered" evidence="1">
    <location>
        <begin position="116"/>
        <end position="140"/>
    </location>
</feature>
<keyword evidence="2" id="KW-1133">Transmembrane helix</keyword>
<proteinExistence type="predicted"/>
<evidence type="ECO:0000256" key="1">
    <source>
        <dbReference type="SAM" id="MobiDB-lite"/>
    </source>
</evidence>
<dbReference type="EMBL" id="CAJMWW010000122">
    <property type="protein sequence ID" value="CAE6447814.1"/>
    <property type="molecule type" value="Genomic_DNA"/>
</dbReference>
<reference evidence="3" key="1">
    <citation type="submission" date="2021-01" db="EMBL/GenBank/DDBJ databases">
        <authorList>
            <person name="Kaushik A."/>
        </authorList>
    </citation>
    <scope>NUCLEOTIDE SEQUENCE</scope>
    <source>
        <strain evidence="3">AG3-T5</strain>
    </source>
</reference>
<accession>A0A8H3B4J0</accession>
<feature type="compositionally biased region" description="Polar residues" evidence="1">
    <location>
        <begin position="116"/>
        <end position="137"/>
    </location>
</feature>
<keyword evidence="2" id="KW-0472">Membrane</keyword>
<dbReference type="Proteomes" id="UP000663841">
    <property type="component" value="Unassembled WGS sequence"/>
</dbReference>
<sequence length="199" mass="22094">MSNAFQRQRQARSKEYIKPYTPPRILRSPVWFTGLPICFRFTLHSTLLLFSSTFVTLWLVLSLRLNATKTQLQVPLIHLVDMFGAPLVRATLMQQQRRPTGSNLPSSTAIRTTMANLASQSQRETHQSNGPQAQTSAAKPASKYVDVDPLMFIDSPFVGGATLCPATSHESSHSRGNGKNGSFDLKFFNPSSDPRLLAM</sequence>
<comment type="caution">
    <text evidence="3">The sequence shown here is derived from an EMBL/GenBank/DDBJ whole genome shotgun (WGS) entry which is preliminary data.</text>
</comment>
<evidence type="ECO:0000313" key="4">
    <source>
        <dbReference type="Proteomes" id="UP000663841"/>
    </source>
</evidence>
<keyword evidence="2" id="KW-0812">Transmembrane</keyword>
<evidence type="ECO:0000313" key="3">
    <source>
        <dbReference type="EMBL" id="CAE6447814.1"/>
    </source>
</evidence>
<feature type="region of interest" description="Disordered" evidence="1">
    <location>
        <begin position="166"/>
        <end position="187"/>
    </location>
</feature>
<name>A0A8H3B4J0_9AGAM</name>
<organism evidence="3 4">
    <name type="scientific">Rhizoctonia solani</name>
    <dbReference type="NCBI Taxonomy" id="456999"/>
    <lineage>
        <taxon>Eukaryota</taxon>
        <taxon>Fungi</taxon>
        <taxon>Dikarya</taxon>
        <taxon>Basidiomycota</taxon>
        <taxon>Agaricomycotina</taxon>
        <taxon>Agaricomycetes</taxon>
        <taxon>Cantharellales</taxon>
        <taxon>Ceratobasidiaceae</taxon>
        <taxon>Rhizoctonia</taxon>
    </lineage>
</organism>
<feature type="transmembrane region" description="Helical" evidence="2">
    <location>
        <begin position="37"/>
        <end position="60"/>
    </location>
</feature>
<dbReference type="AlphaFoldDB" id="A0A8H3B4J0"/>
<gene>
    <name evidence="3" type="ORF">RDB_LOCUS117705</name>
</gene>
<protein>
    <submittedName>
        <fullName evidence="3">Uncharacterized protein</fullName>
    </submittedName>
</protein>
<evidence type="ECO:0000256" key="2">
    <source>
        <dbReference type="SAM" id="Phobius"/>
    </source>
</evidence>